<evidence type="ECO:0000313" key="2">
    <source>
        <dbReference type="Proteomes" id="UP000236723"/>
    </source>
</evidence>
<accession>A0A1H6DDZ0</accession>
<evidence type="ECO:0000313" key="1">
    <source>
        <dbReference type="EMBL" id="SEG83588.1"/>
    </source>
</evidence>
<keyword evidence="2" id="KW-1185">Reference proteome</keyword>
<evidence type="ECO:0008006" key="3">
    <source>
        <dbReference type="Google" id="ProtNLM"/>
    </source>
</evidence>
<organism evidence="1 2">
    <name type="scientific">Thermomonospora echinospora</name>
    <dbReference type="NCBI Taxonomy" id="1992"/>
    <lineage>
        <taxon>Bacteria</taxon>
        <taxon>Bacillati</taxon>
        <taxon>Actinomycetota</taxon>
        <taxon>Actinomycetes</taxon>
        <taxon>Streptosporangiales</taxon>
        <taxon>Thermomonosporaceae</taxon>
        <taxon>Thermomonospora</taxon>
    </lineage>
</organism>
<reference evidence="2" key="1">
    <citation type="submission" date="2016-10" db="EMBL/GenBank/DDBJ databases">
        <authorList>
            <person name="Varghese N."/>
            <person name="Submissions S."/>
        </authorList>
    </citation>
    <scope>NUCLEOTIDE SEQUENCE [LARGE SCALE GENOMIC DNA]</scope>
    <source>
        <strain evidence="2">DSM 43163</strain>
    </source>
</reference>
<gene>
    <name evidence="1" type="ORF">SAMN04489712_11631</name>
</gene>
<name>A0A1H6DDZ0_9ACTN</name>
<proteinExistence type="predicted"/>
<dbReference type="EMBL" id="FNVO01000016">
    <property type="protein sequence ID" value="SEG83588.1"/>
    <property type="molecule type" value="Genomic_DNA"/>
</dbReference>
<dbReference type="Proteomes" id="UP000236723">
    <property type="component" value="Unassembled WGS sequence"/>
</dbReference>
<dbReference type="RefSeq" id="WP_200827536.1">
    <property type="nucleotide sequence ID" value="NZ_FNVO01000016.1"/>
</dbReference>
<dbReference type="AlphaFoldDB" id="A0A1H6DDZ0"/>
<protein>
    <recommendedName>
        <fullName evidence="3">Helix-turn-helix domain-containing protein</fullName>
    </recommendedName>
</protein>
<sequence>MATMSPILDGVTCEGAGCAARAHRSGRRTAPPRVRLCPRCRDALDAELRRLPGLYAECENRLGPSGSPVVRRPSGRVRGETPFNAAAAECRSQILGVLASWAGLTAEARRVTAPRRAVPRLSAFLRRHLDWLARHPAVGDLSVETARLVRTAERVTGADPVRRVHVGSCVETGCRGTLTAYVTPDRRRPPRITCDAEPEHSWAGGEWLNLGRRIAETAPSPPSGREPRPRRWLSPADICCLWNIPRGSVYRLASERRWRRRKVDGRTYYAEPDVRLTLRDR</sequence>